<evidence type="ECO:0000256" key="1">
    <source>
        <dbReference type="ARBA" id="ARBA00022801"/>
    </source>
</evidence>
<dbReference type="Proteomes" id="UP001458946">
    <property type="component" value="Unassembled WGS sequence"/>
</dbReference>
<dbReference type="InterPro" id="IPR029033">
    <property type="entry name" value="His_PPase_superfam"/>
</dbReference>
<dbReference type="SUPFAM" id="SSF53254">
    <property type="entry name" value="Phosphoglycerate mutase-like"/>
    <property type="match status" value="1"/>
</dbReference>
<dbReference type="Gene3D" id="3.40.50.1240">
    <property type="entry name" value="Phosphoglycerate mutase-like"/>
    <property type="match status" value="1"/>
</dbReference>
<comment type="caution">
    <text evidence="2">The sequence shown here is derived from an EMBL/GenBank/DDBJ whole genome shotgun (WGS) entry which is preliminary data.</text>
</comment>
<keyword evidence="1" id="KW-0378">Hydrolase</keyword>
<organism evidence="2 3">
    <name type="scientific">Deinococcus xinjiangensis</name>
    <dbReference type="NCBI Taxonomy" id="457454"/>
    <lineage>
        <taxon>Bacteria</taxon>
        <taxon>Thermotogati</taxon>
        <taxon>Deinococcota</taxon>
        <taxon>Deinococci</taxon>
        <taxon>Deinococcales</taxon>
        <taxon>Deinococcaceae</taxon>
        <taxon>Deinococcus</taxon>
    </lineage>
</organism>
<dbReference type="Pfam" id="PF00300">
    <property type="entry name" value="His_Phos_1"/>
    <property type="match status" value="1"/>
</dbReference>
<dbReference type="EMBL" id="BAABRN010000084">
    <property type="protein sequence ID" value="GAA5504067.1"/>
    <property type="molecule type" value="Genomic_DNA"/>
</dbReference>
<dbReference type="CDD" id="cd07067">
    <property type="entry name" value="HP_PGM_like"/>
    <property type="match status" value="1"/>
</dbReference>
<keyword evidence="3" id="KW-1185">Reference proteome</keyword>
<evidence type="ECO:0000313" key="3">
    <source>
        <dbReference type="Proteomes" id="UP001458946"/>
    </source>
</evidence>
<reference evidence="2 3" key="1">
    <citation type="submission" date="2024-02" db="EMBL/GenBank/DDBJ databases">
        <title>Deinococcus xinjiangensis NBRC 107630.</title>
        <authorList>
            <person name="Ichikawa N."/>
            <person name="Katano-Makiyama Y."/>
            <person name="Hidaka K."/>
        </authorList>
    </citation>
    <scope>NUCLEOTIDE SEQUENCE [LARGE SCALE GENOMIC DNA]</scope>
    <source>
        <strain evidence="2 3">NBRC 107630</strain>
    </source>
</reference>
<sequence length="239" mass="25735">MSELILIRHGQATPFEKDTDQLSELGQRQARAVGAFLAESQPTHIIHGPLVRQRRSAEIASAEVAAEGAGQGRGWPAPALDPRLAEFDGDGLMNTLAPKLAQQDPQFAELIAAFQAKRHTPQRNAAFQRMLEALADAWQAGTVSDSQVESWAAFRSRVRGALGDLLRLPSGSRVLAFTSGGVIGLIVAASLDAPDAAALKLNWRVKNGSLTRLTFGAGRISLDTFNEEAHLPAELQSWR</sequence>
<gene>
    <name evidence="2" type="primary">gpmB_3</name>
    <name evidence="2" type="ORF">Dxin01_03835</name>
</gene>
<dbReference type="PANTHER" id="PTHR20935">
    <property type="entry name" value="PHOSPHOGLYCERATE MUTASE-RELATED"/>
    <property type="match status" value="1"/>
</dbReference>
<accession>A0ABP9VK72</accession>
<name>A0ABP9VK72_9DEIO</name>
<dbReference type="PANTHER" id="PTHR20935:SF0">
    <property type="entry name" value="SERINE_THREONINE-PROTEIN PHOSPHATASE PGAM5, MITOCHONDRIAL"/>
    <property type="match status" value="1"/>
</dbReference>
<protein>
    <submittedName>
        <fullName evidence="2">Phosphoglycerate mutase GpmB</fullName>
    </submittedName>
</protein>
<dbReference type="RefSeq" id="WP_353544033.1">
    <property type="nucleotide sequence ID" value="NZ_BAABRN010000084.1"/>
</dbReference>
<proteinExistence type="predicted"/>
<dbReference type="SMART" id="SM00855">
    <property type="entry name" value="PGAM"/>
    <property type="match status" value="1"/>
</dbReference>
<dbReference type="InterPro" id="IPR013078">
    <property type="entry name" value="His_Pase_superF_clade-1"/>
</dbReference>
<dbReference type="InterPro" id="IPR051021">
    <property type="entry name" value="Mito_Ser/Thr_phosphatase"/>
</dbReference>
<evidence type="ECO:0000313" key="2">
    <source>
        <dbReference type="EMBL" id="GAA5504067.1"/>
    </source>
</evidence>